<keyword evidence="2" id="KW-1185">Reference proteome</keyword>
<feature type="non-terminal residue" evidence="1">
    <location>
        <position position="471"/>
    </location>
</feature>
<accession>A0AAD5SZ12</accession>
<dbReference type="AlphaFoldDB" id="A0AAD5SZ12"/>
<dbReference type="EMBL" id="JADGJH010001366">
    <property type="protein sequence ID" value="KAJ3114441.1"/>
    <property type="molecule type" value="Genomic_DNA"/>
</dbReference>
<evidence type="ECO:0000313" key="1">
    <source>
        <dbReference type="EMBL" id="KAJ3114441.1"/>
    </source>
</evidence>
<reference evidence="1" key="1">
    <citation type="submission" date="2020-05" db="EMBL/GenBank/DDBJ databases">
        <title>Phylogenomic resolution of chytrid fungi.</title>
        <authorList>
            <person name="Stajich J.E."/>
            <person name="Amses K."/>
            <person name="Simmons R."/>
            <person name="Seto K."/>
            <person name="Myers J."/>
            <person name="Bonds A."/>
            <person name="Quandt C.A."/>
            <person name="Barry K."/>
            <person name="Liu P."/>
            <person name="Grigoriev I."/>
            <person name="Longcore J.E."/>
            <person name="James T.Y."/>
        </authorList>
    </citation>
    <scope>NUCLEOTIDE SEQUENCE</scope>
    <source>
        <strain evidence="1">JEL0513</strain>
    </source>
</reference>
<protein>
    <submittedName>
        <fullName evidence="1">Uncharacterized protein</fullName>
    </submittedName>
</protein>
<comment type="caution">
    <text evidence="1">The sequence shown here is derived from an EMBL/GenBank/DDBJ whole genome shotgun (WGS) entry which is preliminary data.</text>
</comment>
<organism evidence="1 2">
    <name type="scientific">Physocladia obscura</name>
    <dbReference type="NCBI Taxonomy" id="109957"/>
    <lineage>
        <taxon>Eukaryota</taxon>
        <taxon>Fungi</taxon>
        <taxon>Fungi incertae sedis</taxon>
        <taxon>Chytridiomycota</taxon>
        <taxon>Chytridiomycota incertae sedis</taxon>
        <taxon>Chytridiomycetes</taxon>
        <taxon>Chytridiales</taxon>
        <taxon>Chytriomycetaceae</taxon>
        <taxon>Physocladia</taxon>
    </lineage>
</organism>
<dbReference type="Proteomes" id="UP001211907">
    <property type="component" value="Unassembled WGS sequence"/>
</dbReference>
<evidence type="ECO:0000313" key="2">
    <source>
        <dbReference type="Proteomes" id="UP001211907"/>
    </source>
</evidence>
<sequence length="471" mass="50923">MNNIGGGNSTKNTSKGGTDIAILSQTVSLILENVSEEKACKVLITDWGTAKCTDASLVRFGSALTASTLVQPKPGDVSLLVAVLLGAVLDGESGGDQIDKGEFGSAGSSLGSGGGSWSSGGGGLVGSGGVCQCDADDCAPTPGLARLAVQLLSVHGPSVFRATWGASSPTASATATTAPALRNSNNNYNHSNNYNRHRLFWIDFRRLWSLSLRRRCLHSLALLTFMVALLRADLTKAIEYNNIRKSMLFEFLNHTNFSAFLRNPDYAILDCITEMACFDRGLDGLFGQAALQIGFDLCNLFVFFCREFPSFNTDRIGFDTFSESIWQRLSSESCRDRVFFYRGIIIPEFRTVLLHTDLLEASSDWIPNSINFDYNPRTTFVTQDRILFSCFHVVPVGADAAALTIAAGDGNVETATISYLEKIVALLSILHILLVDSKDNGEADKDTKEAAVSLLEEKVCTWVGGNDVLSR</sequence>
<proteinExistence type="predicted"/>
<gene>
    <name evidence="1" type="ORF">HK100_001661</name>
</gene>
<name>A0AAD5SZ12_9FUNG</name>